<dbReference type="InterPro" id="IPR006073">
    <property type="entry name" value="GTP-bd"/>
</dbReference>
<feature type="compositionally biased region" description="Basic and acidic residues" evidence="5">
    <location>
        <begin position="79"/>
        <end position="91"/>
    </location>
</feature>
<keyword evidence="2" id="KW-0547">Nucleotide-binding</keyword>
<keyword evidence="8" id="KW-1185">Reference proteome</keyword>
<evidence type="ECO:0000256" key="2">
    <source>
        <dbReference type="ARBA" id="ARBA00022741"/>
    </source>
</evidence>
<keyword evidence="7" id="KW-0378">Hydrolase</keyword>
<protein>
    <submittedName>
        <fullName evidence="7">P-loop containing nucleoside triphosphate hydrolase protein</fullName>
    </submittedName>
</protein>
<dbReference type="PANTHER" id="PTHR46498">
    <property type="entry name" value="GTP-BINDING PROTEIN 8"/>
    <property type="match status" value="1"/>
</dbReference>
<dbReference type="SUPFAM" id="SSF52540">
    <property type="entry name" value="P-loop containing nucleoside triphosphate hydrolases"/>
    <property type="match status" value="1"/>
</dbReference>
<reference evidence="7" key="1">
    <citation type="journal article" date="2021" name="Nat. Commun.">
        <title>Genetic determinants of endophytism in the Arabidopsis root mycobiome.</title>
        <authorList>
            <person name="Mesny F."/>
            <person name="Miyauchi S."/>
            <person name="Thiergart T."/>
            <person name="Pickel B."/>
            <person name="Atanasova L."/>
            <person name="Karlsson M."/>
            <person name="Huettel B."/>
            <person name="Barry K.W."/>
            <person name="Haridas S."/>
            <person name="Chen C."/>
            <person name="Bauer D."/>
            <person name="Andreopoulos W."/>
            <person name="Pangilinan J."/>
            <person name="LaButti K."/>
            <person name="Riley R."/>
            <person name="Lipzen A."/>
            <person name="Clum A."/>
            <person name="Drula E."/>
            <person name="Henrissat B."/>
            <person name="Kohler A."/>
            <person name="Grigoriev I.V."/>
            <person name="Martin F.M."/>
            <person name="Hacquard S."/>
        </authorList>
    </citation>
    <scope>NUCLEOTIDE SEQUENCE</scope>
    <source>
        <strain evidence="7">MPI-SDFR-AT-0117</strain>
    </source>
</reference>
<evidence type="ECO:0000256" key="3">
    <source>
        <dbReference type="ARBA" id="ARBA00022842"/>
    </source>
</evidence>
<dbReference type="GO" id="GO:0016787">
    <property type="term" value="F:hydrolase activity"/>
    <property type="evidence" value="ECO:0007669"/>
    <property type="project" value="UniProtKB-KW"/>
</dbReference>
<evidence type="ECO:0000259" key="6">
    <source>
        <dbReference type="PROSITE" id="PS51706"/>
    </source>
</evidence>
<evidence type="ECO:0000313" key="7">
    <source>
        <dbReference type="EMBL" id="KAH6685108.1"/>
    </source>
</evidence>
<comment type="caution">
    <text evidence="7">The sequence shown here is derived from an EMBL/GenBank/DDBJ whole genome shotgun (WGS) entry which is preliminary data.</text>
</comment>
<dbReference type="InterPro" id="IPR027417">
    <property type="entry name" value="P-loop_NTPase"/>
</dbReference>
<accession>A0A9P8V991</accession>
<evidence type="ECO:0000313" key="8">
    <source>
        <dbReference type="Proteomes" id="UP000770015"/>
    </source>
</evidence>
<name>A0A9P8V991_9PEZI</name>
<gene>
    <name evidence="7" type="ORF">F5X68DRAFT_277083</name>
</gene>
<dbReference type="GO" id="GO:0005525">
    <property type="term" value="F:GTP binding"/>
    <property type="evidence" value="ECO:0007669"/>
    <property type="project" value="UniProtKB-KW"/>
</dbReference>
<dbReference type="InterPro" id="IPR030393">
    <property type="entry name" value="G_ENGB_dom"/>
</dbReference>
<dbReference type="EMBL" id="JAGSXJ010000016">
    <property type="protein sequence ID" value="KAH6685108.1"/>
    <property type="molecule type" value="Genomic_DNA"/>
</dbReference>
<dbReference type="PANTHER" id="PTHR46498:SF1">
    <property type="entry name" value="GTP-BINDING PROTEIN 8"/>
    <property type="match status" value="1"/>
</dbReference>
<feature type="region of interest" description="Disordered" evidence="5">
    <location>
        <begin position="27"/>
        <end position="124"/>
    </location>
</feature>
<dbReference type="Gene3D" id="3.40.50.300">
    <property type="entry name" value="P-loop containing nucleotide triphosphate hydrolases"/>
    <property type="match status" value="1"/>
</dbReference>
<keyword evidence="4" id="KW-0342">GTP-binding</keyword>
<evidence type="ECO:0000256" key="1">
    <source>
        <dbReference type="ARBA" id="ARBA00022723"/>
    </source>
</evidence>
<evidence type="ECO:0000256" key="5">
    <source>
        <dbReference type="SAM" id="MobiDB-lite"/>
    </source>
</evidence>
<keyword evidence="3" id="KW-0460">Magnesium</keyword>
<dbReference type="PROSITE" id="PS51706">
    <property type="entry name" value="G_ENGB"/>
    <property type="match status" value="1"/>
</dbReference>
<proteinExistence type="predicted"/>
<dbReference type="Proteomes" id="UP000770015">
    <property type="component" value="Unassembled WGS sequence"/>
</dbReference>
<dbReference type="OrthoDB" id="391988at2759"/>
<evidence type="ECO:0000256" key="4">
    <source>
        <dbReference type="ARBA" id="ARBA00023134"/>
    </source>
</evidence>
<sequence length="518" mass="56083">MINCTMLKGHLTTSTLRSVQISHLTQSPRQLFSSTARNHPRHRTSTRGRWPDDSPRDVADFTEKFRRSEGGAGKPNRRGSREQVKTREDFLRSFQGAATGSESTSSRFDTEGRGRSGRPGGHYGVIEHLDSEADFSKTNERTVGLPDSDPSLTPTDATQIIKTPQDIWSSKMVYLDSSSRTRSTLHVSTDASPSTTSATSFFAASRPTFLYSSGQLRTTPTNSAIPEIAIIGASNVGKSSFLNALVSGLPGQQQQQQLARTSARAGHTRTMNAYGVGPNVSDDPVLASRIKKRLRAGSGEVVPNHSLVLVDTPGYGFRSQKEWGDGIIGFLEKRTMLKGVVVLVAAEKNGLGQFDLEVLKMVSGLDKGVLVIVTKGDKLGKLGLDKKRKAKNAGAEGDGNYMHAVTTEKLREIAASAKKACRLEGQEQRLVPRIYLTAAEMPKDKKWKGDNSGGNKGIAGARAAILELAGLAEPPNAGAVSMDDIVPEKRADMASPEAWSGEVIPFEELEKMYKQEDK</sequence>
<dbReference type="AlphaFoldDB" id="A0A9P8V991"/>
<feature type="domain" description="EngB-type G" evidence="6">
    <location>
        <begin position="224"/>
        <end position="440"/>
    </location>
</feature>
<dbReference type="GO" id="GO:0005739">
    <property type="term" value="C:mitochondrion"/>
    <property type="evidence" value="ECO:0007669"/>
    <property type="project" value="TreeGrafter"/>
</dbReference>
<organism evidence="7 8">
    <name type="scientific">Plectosphaerella plurivora</name>
    <dbReference type="NCBI Taxonomy" id="936078"/>
    <lineage>
        <taxon>Eukaryota</taxon>
        <taxon>Fungi</taxon>
        <taxon>Dikarya</taxon>
        <taxon>Ascomycota</taxon>
        <taxon>Pezizomycotina</taxon>
        <taxon>Sordariomycetes</taxon>
        <taxon>Hypocreomycetidae</taxon>
        <taxon>Glomerellales</taxon>
        <taxon>Plectosphaerellaceae</taxon>
        <taxon>Plectosphaerella</taxon>
    </lineage>
</organism>
<feature type="compositionally biased region" description="Basic and acidic residues" evidence="5">
    <location>
        <begin position="49"/>
        <end position="69"/>
    </location>
</feature>
<feature type="compositionally biased region" description="Polar residues" evidence="5">
    <location>
        <begin position="96"/>
        <end position="107"/>
    </location>
</feature>
<dbReference type="Pfam" id="PF01926">
    <property type="entry name" value="MMR_HSR1"/>
    <property type="match status" value="1"/>
</dbReference>
<dbReference type="InterPro" id="IPR052279">
    <property type="entry name" value="EngB_GTPase"/>
</dbReference>
<keyword evidence="1" id="KW-0479">Metal-binding</keyword>
<feature type="compositionally biased region" description="Polar residues" evidence="5">
    <location>
        <begin position="27"/>
        <end position="37"/>
    </location>
</feature>
<dbReference type="GO" id="GO:0046872">
    <property type="term" value="F:metal ion binding"/>
    <property type="evidence" value="ECO:0007669"/>
    <property type="project" value="UniProtKB-KW"/>
</dbReference>